<feature type="transmembrane region" description="Helical" evidence="1">
    <location>
        <begin position="209"/>
        <end position="227"/>
    </location>
</feature>
<dbReference type="RefSeq" id="WP_128880339.1">
    <property type="nucleotide sequence ID" value="NZ_CP026831.1"/>
</dbReference>
<feature type="transmembrane region" description="Helical" evidence="1">
    <location>
        <begin position="182"/>
        <end position="202"/>
    </location>
</feature>
<keyword evidence="1" id="KW-0472">Membrane</keyword>
<accession>B5L3P2</accession>
<sequence>MTLKDWRYIVFWAVFSFVWITFCADNVLGFIISVLMFVILLWYGVFRKETILQVILLLLFLIPEYPRDILFLYDALDAKEIFYNTINTVKIGPLTLYYWAMISLPIVIIVKSGLKISYASGVAVSILIGVIIYLFLVTLTSSQSFNLSTAITNVKIYTILLCTFLLLSNWKEQELKAVLNNFLIFLPVIIGLRVILFITYDFTLGTPSWDYFTQPLITVIAFIYLLQNNNKTIIEKSLTYRILFYISLFSLSRALIAIVVISFIVAMFLSKKRVLKMKVLIEVVPFITILCFTVLVTNPNLYNFLLWKVSDLNVFESKKEISGSGKVRQYEILNILDGTDSSDKTILIGFGLSGHFNFDKHKLPIQEALDSKSFSEVERLENRFYFPHSFLAANLLRGGILLTLIYVLVHLALAIHFYRRRDFYLSMLSIFLIYNSYVRVEYAILLSILILLALFTHKGRSINIDMIRQQPNE</sequence>
<reference evidence="2" key="1">
    <citation type="journal article" date="2008" name="FEMS Microbiol. Rev.">
        <title>Structure and genetics of Shigella O antigens.</title>
        <authorList>
            <person name="Liu B."/>
            <person name="Knirel Y.A."/>
            <person name="Feng L."/>
            <person name="Perepelov A.V."/>
            <person name="Senchenkova S.N."/>
            <person name="Wang Q."/>
            <person name="Reeves P.R."/>
            <person name="Wang L."/>
        </authorList>
    </citation>
    <scope>NUCLEOTIDE SEQUENCE</scope>
</reference>
<dbReference type="EMBL" id="EU294178">
    <property type="protein sequence ID" value="ACA24912.1"/>
    <property type="molecule type" value="Genomic_DNA"/>
</dbReference>
<feature type="transmembrane region" description="Helical" evidence="1">
    <location>
        <begin position="151"/>
        <end position="170"/>
    </location>
</feature>
<keyword evidence="1" id="KW-1133">Transmembrane helix</keyword>
<evidence type="ECO:0000313" key="2">
    <source>
        <dbReference type="EMBL" id="ACA24912.1"/>
    </source>
</evidence>
<feature type="transmembrane region" description="Helical" evidence="1">
    <location>
        <begin position="395"/>
        <end position="418"/>
    </location>
</feature>
<feature type="transmembrane region" description="Helical" evidence="1">
    <location>
        <begin position="94"/>
        <end position="110"/>
    </location>
</feature>
<dbReference type="AlphaFoldDB" id="B5L3P2"/>
<keyword evidence="1" id="KW-0812">Transmembrane</keyword>
<feature type="transmembrane region" description="Helical" evidence="1">
    <location>
        <begin position="242"/>
        <end position="267"/>
    </location>
</feature>
<feature type="transmembrane region" description="Helical" evidence="1">
    <location>
        <begin position="279"/>
        <end position="297"/>
    </location>
</feature>
<feature type="transmembrane region" description="Helical" evidence="1">
    <location>
        <begin position="116"/>
        <end position="139"/>
    </location>
</feature>
<feature type="transmembrane region" description="Helical" evidence="1">
    <location>
        <begin position="27"/>
        <end position="45"/>
    </location>
</feature>
<evidence type="ECO:0000256" key="1">
    <source>
        <dbReference type="SAM" id="Phobius"/>
    </source>
</evidence>
<proteinExistence type="predicted"/>
<organism evidence="2">
    <name type="scientific">Shigella dysenteriae</name>
    <dbReference type="NCBI Taxonomy" id="622"/>
    <lineage>
        <taxon>Bacteria</taxon>
        <taxon>Pseudomonadati</taxon>
        <taxon>Pseudomonadota</taxon>
        <taxon>Gammaproteobacteria</taxon>
        <taxon>Enterobacterales</taxon>
        <taxon>Enterobacteriaceae</taxon>
        <taxon>Shigella</taxon>
    </lineage>
</organism>
<feature type="transmembrane region" description="Helical" evidence="1">
    <location>
        <begin position="6"/>
        <end position="22"/>
    </location>
</feature>
<protein>
    <submittedName>
        <fullName evidence="2">Wzy</fullName>
    </submittedName>
</protein>
<gene>
    <name evidence="2" type="primary">wzy</name>
</gene>
<feature type="transmembrane region" description="Helical" evidence="1">
    <location>
        <begin position="51"/>
        <end position="73"/>
    </location>
</feature>
<name>B5L3P2_SHIDY</name>
<feature type="transmembrane region" description="Helical" evidence="1">
    <location>
        <begin position="430"/>
        <end position="455"/>
    </location>
</feature>